<proteinExistence type="predicted"/>
<accession>A0A1L9S572</accession>
<dbReference type="VEuPathDB" id="FungiDB:ASPZODRAFT_147596"/>
<evidence type="ECO:0000259" key="1">
    <source>
        <dbReference type="Pfam" id="PF12417"/>
    </source>
</evidence>
<dbReference type="InterPro" id="IPR022137">
    <property type="entry name" value="Znf_prot_DUF3669"/>
</dbReference>
<organism evidence="2 3">
    <name type="scientific">Penicilliopsis zonata CBS 506.65</name>
    <dbReference type="NCBI Taxonomy" id="1073090"/>
    <lineage>
        <taxon>Eukaryota</taxon>
        <taxon>Fungi</taxon>
        <taxon>Dikarya</taxon>
        <taxon>Ascomycota</taxon>
        <taxon>Pezizomycotina</taxon>
        <taxon>Eurotiomycetes</taxon>
        <taxon>Eurotiomycetidae</taxon>
        <taxon>Eurotiales</taxon>
        <taxon>Aspergillaceae</taxon>
        <taxon>Penicilliopsis</taxon>
    </lineage>
</organism>
<evidence type="ECO:0000313" key="2">
    <source>
        <dbReference type="EMBL" id="OJJ42292.1"/>
    </source>
</evidence>
<dbReference type="GeneID" id="34611740"/>
<dbReference type="RefSeq" id="XP_022576802.1">
    <property type="nucleotide sequence ID" value="XM_022725275.1"/>
</dbReference>
<feature type="domain" description="DUF3669" evidence="1">
    <location>
        <begin position="238"/>
        <end position="298"/>
    </location>
</feature>
<reference evidence="3" key="1">
    <citation type="journal article" date="2017" name="Genome Biol.">
        <title>Comparative genomics reveals high biological diversity and specific adaptations in the industrially and medically important fungal genus Aspergillus.</title>
        <authorList>
            <person name="de Vries R.P."/>
            <person name="Riley R."/>
            <person name="Wiebenga A."/>
            <person name="Aguilar-Osorio G."/>
            <person name="Amillis S."/>
            <person name="Uchima C.A."/>
            <person name="Anderluh G."/>
            <person name="Asadollahi M."/>
            <person name="Askin M."/>
            <person name="Barry K."/>
            <person name="Battaglia E."/>
            <person name="Bayram O."/>
            <person name="Benocci T."/>
            <person name="Braus-Stromeyer S.A."/>
            <person name="Caldana C."/>
            <person name="Canovas D."/>
            <person name="Cerqueira G.C."/>
            <person name="Chen F."/>
            <person name="Chen W."/>
            <person name="Choi C."/>
            <person name="Clum A."/>
            <person name="Dos Santos R.A."/>
            <person name="Damasio A.R."/>
            <person name="Diallinas G."/>
            <person name="Emri T."/>
            <person name="Fekete E."/>
            <person name="Flipphi M."/>
            <person name="Freyberg S."/>
            <person name="Gallo A."/>
            <person name="Gournas C."/>
            <person name="Habgood R."/>
            <person name="Hainaut M."/>
            <person name="Harispe M.L."/>
            <person name="Henrissat B."/>
            <person name="Hilden K.S."/>
            <person name="Hope R."/>
            <person name="Hossain A."/>
            <person name="Karabika E."/>
            <person name="Karaffa L."/>
            <person name="Karanyi Z."/>
            <person name="Krasevec N."/>
            <person name="Kuo A."/>
            <person name="Kusch H."/>
            <person name="LaButti K."/>
            <person name="Lagendijk E.L."/>
            <person name="Lapidus A."/>
            <person name="Levasseur A."/>
            <person name="Lindquist E."/>
            <person name="Lipzen A."/>
            <person name="Logrieco A.F."/>
            <person name="MacCabe A."/>
            <person name="Maekelae M.R."/>
            <person name="Malavazi I."/>
            <person name="Melin P."/>
            <person name="Meyer V."/>
            <person name="Mielnichuk N."/>
            <person name="Miskei M."/>
            <person name="Molnar A.P."/>
            <person name="Mule G."/>
            <person name="Ngan C.Y."/>
            <person name="Orejas M."/>
            <person name="Orosz E."/>
            <person name="Ouedraogo J.P."/>
            <person name="Overkamp K.M."/>
            <person name="Park H.-S."/>
            <person name="Perrone G."/>
            <person name="Piumi F."/>
            <person name="Punt P.J."/>
            <person name="Ram A.F."/>
            <person name="Ramon A."/>
            <person name="Rauscher S."/>
            <person name="Record E."/>
            <person name="Riano-Pachon D.M."/>
            <person name="Robert V."/>
            <person name="Roehrig J."/>
            <person name="Ruller R."/>
            <person name="Salamov A."/>
            <person name="Salih N.S."/>
            <person name="Samson R.A."/>
            <person name="Sandor E."/>
            <person name="Sanguinetti M."/>
            <person name="Schuetze T."/>
            <person name="Sepcic K."/>
            <person name="Shelest E."/>
            <person name="Sherlock G."/>
            <person name="Sophianopoulou V."/>
            <person name="Squina F.M."/>
            <person name="Sun H."/>
            <person name="Susca A."/>
            <person name="Todd R.B."/>
            <person name="Tsang A."/>
            <person name="Unkles S.E."/>
            <person name="van de Wiele N."/>
            <person name="van Rossen-Uffink D."/>
            <person name="Oliveira J.V."/>
            <person name="Vesth T.C."/>
            <person name="Visser J."/>
            <person name="Yu J.-H."/>
            <person name="Zhou M."/>
            <person name="Andersen M.R."/>
            <person name="Archer D.B."/>
            <person name="Baker S.E."/>
            <person name="Benoit I."/>
            <person name="Brakhage A.A."/>
            <person name="Braus G.H."/>
            <person name="Fischer R."/>
            <person name="Frisvad J.C."/>
            <person name="Goldman G.H."/>
            <person name="Houbraken J."/>
            <person name="Oakley B."/>
            <person name="Pocsi I."/>
            <person name="Scazzocchio C."/>
            <person name="Seiboth B."/>
            <person name="vanKuyk P.A."/>
            <person name="Wortman J."/>
            <person name="Dyer P.S."/>
            <person name="Grigoriev I.V."/>
        </authorList>
    </citation>
    <scope>NUCLEOTIDE SEQUENCE [LARGE SCALE GENOMIC DNA]</scope>
    <source>
        <strain evidence="3">CBS 506.65</strain>
    </source>
</reference>
<gene>
    <name evidence="2" type="ORF">ASPZODRAFT_147596</name>
</gene>
<dbReference type="Pfam" id="PF12417">
    <property type="entry name" value="DUF3669"/>
    <property type="match status" value="1"/>
</dbReference>
<name>A0A1L9S572_9EURO</name>
<dbReference type="AlphaFoldDB" id="A0A1L9S572"/>
<dbReference type="Proteomes" id="UP000184188">
    <property type="component" value="Unassembled WGS sequence"/>
</dbReference>
<dbReference type="EMBL" id="KV878362">
    <property type="protein sequence ID" value="OJJ42292.1"/>
    <property type="molecule type" value="Genomic_DNA"/>
</dbReference>
<keyword evidence="3" id="KW-1185">Reference proteome</keyword>
<dbReference type="OrthoDB" id="2993351at2759"/>
<protein>
    <recommendedName>
        <fullName evidence="1">DUF3669 domain-containing protein</fullName>
    </recommendedName>
</protein>
<sequence length="319" mass="37036">MADFHNIGRGFCGTVWSTASPGPAFKREDGGPQRSLANDFTMHKRLLEAFVTAKQNGIHIRVKIPQCDTFITPDQHDWWRENLPRFPEGYTPCNMIQAQRIPPFKEPTRRLLVEKFCPDEIQKEIVSSRPNEACLVRAYLGRRRTQTTRRLLRTFSLRNYPLHLDQMEELQIPSTDIQEYALIMAQTLAIIHWVGEVDGNDIEFVLAPPAKDSEEDEGRDTRSNDDTIISNILGEHCMWILDFDVCRSMSMDEKGVHQAVTAFSRNDPFFPRPQKEPSLWHTFREEYLQTSERLLSSQELYLLPKLFITLIEESESRPL</sequence>
<evidence type="ECO:0000313" key="3">
    <source>
        <dbReference type="Proteomes" id="UP000184188"/>
    </source>
</evidence>
<dbReference type="PANTHER" id="PTHR40780:SF3">
    <property type="entry name" value="DUF3669 DOMAIN-CONTAINING PROTEIN"/>
    <property type="match status" value="1"/>
</dbReference>
<dbReference type="PANTHER" id="PTHR40780">
    <property type="entry name" value="DUF3669 DOMAIN-CONTAINING PROTEIN"/>
    <property type="match status" value="1"/>
</dbReference>